<evidence type="ECO:0000256" key="5">
    <source>
        <dbReference type="ARBA" id="ARBA00022840"/>
    </source>
</evidence>
<accession>A0A3R8Z654</accession>
<evidence type="ECO:0000259" key="10">
    <source>
        <dbReference type="Pfam" id="PF18741"/>
    </source>
</evidence>
<dbReference type="PANTHER" id="PTHR43788:SF8">
    <property type="entry name" value="DNA-BINDING PROTEIN SMUBP-2"/>
    <property type="match status" value="1"/>
</dbReference>
<feature type="domain" description="DNA2/NAM7 helicase-like C-terminal" evidence="9">
    <location>
        <begin position="1213"/>
        <end position="1394"/>
    </location>
</feature>
<feature type="domain" description="Restriction endonuclease type II-like" evidence="10">
    <location>
        <begin position="1448"/>
        <end position="1541"/>
    </location>
</feature>
<evidence type="ECO:0000256" key="2">
    <source>
        <dbReference type="ARBA" id="ARBA00022741"/>
    </source>
</evidence>
<evidence type="ECO:0000256" key="1">
    <source>
        <dbReference type="ARBA" id="ARBA00007913"/>
    </source>
</evidence>
<dbReference type="InterPro" id="IPR011335">
    <property type="entry name" value="Restrct_endonuc-II-like"/>
</dbReference>
<dbReference type="GO" id="GO:0005524">
    <property type="term" value="F:ATP binding"/>
    <property type="evidence" value="ECO:0007669"/>
    <property type="project" value="UniProtKB-KW"/>
</dbReference>
<organism evidence="11 12">
    <name type="scientific">Empedobacter falsenii</name>
    <dbReference type="NCBI Taxonomy" id="343874"/>
    <lineage>
        <taxon>Bacteria</taxon>
        <taxon>Pseudomonadati</taxon>
        <taxon>Bacteroidota</taxon>
        <taxon>Flavobacteriia</taxon>
        <taxon>Flavobacteriales</taxon>
        <taxon>Weeksellaceae</taxon>
        <taxon>Empedobacter</taxon>
    </lineage>
</organism>
<evidence type="ECO:0000256" key="7">
    <source>
        <dbReference type="SAM" id="MobiDB-lite"/>
    </source>
</evidence>
<feature type="coiled-coil region" evidence="6">
    <location>
        <begin position="697"/>
        <end position="761"/>
    </location>
</feature>
<dbReference type="InterPro" id="IPR041677">
    <property type="entry name" value="DNA2/NAM7_AAA_11"/>
</dbReference>
<dbReference type="RefSeq" id="WP_125350814.1">
    <property type="nucleotide sequence ID" value="NZ_RHPN01000064.1"/>
</dbReference>
<dbReference type="InterPro" id="IPR050534">
    <property type="entry name" value="Coronavir_polyprotein_1ab"/>
</dbReference>
<evidence type="ECO:0000259" key="9">
    <source>
        <dbReference type="Pfam" id="PF13087"/>
    </source>
</evidence>
<evidence type="ECO:0000259" key="8">
    <source>
        <dbReference type="Pfam" id="PF13086"/>
    </source>
</evidence>
<dbReference type="EMBL" id="RHPO01000062">
    <property type="protein sequence ID" value="RRT86988.1"/>
    <property type="molecule type" value="Genomic_DNA"/>
</dbReference>
<keyword evidence="6" id="KW-0175">Coiled coil</keyword>
<dbReference type="SUPFAM" id="SSF52980">
    <property type="entry name" value="Restriction endonuclease-like"/>
    <property type="match status" value="1"/>
</dbReference>
<dbReference type="PANTHER" id="PTHR43788">
    <property type="entry name" value="DNA2/NAM7 HELICASE FAMILY MEMBER"/>
    <property type="match status" value="1"/>
</dbReference>
<dbReference type="SUPFAM" id="SSF52540">
    <property type="entry name" value="P-loop containing nucleoside triphosphate hydrolases"/>
    <property type="match status" value="2"/>
</dbReference>
<dbReference type="Pfam" id="PF13087">
    <property type="entry name" value="AAA_12"/>
    <property type="match status" value="1"/>
</dbReference>
<feature type="compositionally biased region" description="Polar residues" evidence="7">
    <location>
        <begin position="422"/>
        <end position="437"/>
    </location>
</feature>
<evidence type="ECO:0000313" key="12">
    <source>
        <dbReference type="Proteomes" id="UP000267844"/>
    </source>
</evidence>
<reference evidence="11 12" key="1">
    <citation type="submission" date="2018-10" db="EMBL/GenBank/DDBJ databases">
        <title>Transmission dynamics of multidrug resistant bacteria on intensive care unit surfaces.</title>
        <authorList>
            <person name="D'Souza A.W."/>
            <person name="Potter R.F."/>
            <person name="Wallace M."/>
            <person name="Shupe A."/>
            <person name="Patel S."/>
            <person name="Sun S."/>
            <person name="Gul D."/>
            <person name="Kwon J.H."/>
            <person name="Andleeb S."/>
            <person name="Burnham C.-A.D."/>
            <person name="Dantas G."/>
        </authorList>
    </citation>
    <scope>NUCLEOTIDE SEQUENCE [LARGE SCALE GENOMIC DNA]</scope>
    <source>
        <strain evidence="11 12">WF_348</strain>
    </source>
</reference>
<name>A0A3R8Z654_9FLAO</name>
<dbReference type="InterPro" id="IPR049468">
    <property type="entry name" value="Restrct_endonuc-II-like_dom"/>
</dbReference>
<dbReference type="InterPro" id="IPR041679">
    <property type="entry name" value="DNA2/NAM7-like_C"/>
</dbReference>
<sequence length="1550" mass="179121">MTEPVTTQTTPLQNLFFYIRDLFNTSDYCYDFEKEKGNEKSEEKNYWKIGKLISLSQKCEQKNIKEFSFPIENTEYILKVKRIAIPTEPELPFDLNDWTITNRSTDIPTVTFKTQLETLEKFENSDKRIKDLERYKEQSQTSLFEQTLPPSLDGWINFVNNQPVPIKEKKAVVLFSDNESRVKQAEKYKKEFDEFHTKYEVPFKTNKVYDALHTLHYELKGRDNRRLYISFGLVSGKIGNESYRNFLFNVPLKISLKSQEITIETDTFASKIFCEQYFVELFDTHFKNEHTSVIEERKKEVLLSIDKFNSKQKEFLFDNEFLRSEYYNIGIEILSAFANKKDAFFNGEKLNYEFENANENNRLTFSFSPIIQTKIVESQIAISKDANNIINKINELQSLGDLQLIPDFFKKLFSIDGLEPATDNTTSNRQTSESGSLNGIKHRSLFPLPYNDEQFEIVKRLNEQDAVTVKGPPGTGKSHTIANLISHYVAQGKSILVVSHNAKALSVLKDKLPKSIQELAVSLVNDGKGNENLKASVNAIIRNLSQRYEESKVTELETQLTELEKKYADTLSEIYKVVQTNSKLFKIINPITNIVEEKTAYEWAVYLFEQSDYQTEFVKDKISHTTETNGLIENLSALALIGNNLKQDEFSLVNYNFLSDDSFLQLNELRKIEIQLSEIKEKINIADYVSIQPNGYTEKLKTEIENIEKLYEQFQAQTIPNILFKHQNFNVSLLKNILKQNEDLREQVKSANNKLLSYQLDLSAIDETDPDILHQQINQLIVKFGESKTLGWLAKSLLDKNLKRFFDCKVNYNPVTDIDQLSIIEVELNKRKCLKQLSITFNNYLNSFGIPKQTNIQEAIKELDFTAHFNDTVSAFNNELKAKDFPQVSLSLSNVSAELTFLKNIKYYSDYKNIIAFLKEEKKKLTSFAKPYPVIYKIAEAIENVDRASYEMYLSEYRSNREKQIQAFEFDKIYHRVFATLPLTTNAIKSVCQSDNQIVLNKEVCEKDIFFLKVNNFLEAITNETKGSEKLLSNLQTVKRSIEKQTAEIISYKTWYHKSKNVSDTQKAALNAWLNDLINIGKGYGRNTARNIASAIMNMQVAKGAVPIWIMPQATAVTFFPDASPNQFDLLIIDEASQCDISSLNLVFRCKKSLIVGDENQTSVVADKSIFTIERTNELLDKYLISHKFKTQFDVNNKNNSIYTISGVIYPNIVTLTEHFRCLPEIIGYSNQYVYNSDIIPLKTATEYRFGEPVEIHYVEDNYLDEQKPLIVQKVVEEIEKYILNHQQDNLKELPSIGVLTLDSSNSKHQTLLIRQISQNELIKQYEDKLELLIGTSREFQGDERDIMFLTITASHSFNERTNEIRPPRAATTQEYMRIFNVAASRAKEKSVVVHSIHPDAVGIMNPDCYRKKLIDYYSTGQNKRTNGNTTINLQSLLNKTDANSGDFEKSVCRVLYDNGFGDYLFPQFEVGKYSIDFGIIKNNKKLAIECDGFAYHSGIVKIQEDINRQLILERAGWRFFRIQSTDWFYRNTTVSRELINWINDNTTDK</sequence>
<gene>
    <name evidence="11" type="ORF">EGI89_15090</name>
</gene>
<dbReference type="Proteomes" id="UP000267844">
    <property type="component" value="Unassembled WGS sequence"/>
</dbReference>
<dbReference type="Gene3D" id="3.40.50.300">
    <property type="entry name" value="P-loop containing nucleotide triphosphate hydrolases"/>
    <property type="match status" value="3"/>
</dbReference>
<dbReference type="GO" id="GO:0016787">
    <property type="term" value="F:hydrolase activity"/>
    <property type="evidence" value="ECO:0007669"/>
    <property type="project" value="UniProtKB-KW"/>
</dbReference>
<dbReference type="Gene3D" id="3.40.960.10">
    <property type="entry name" value="VSR Endonuclease"/>
    <property type="match status" value="1"/>
</dbReference>
<feature type="region of interest" description="Disordered" evidence="7">
    <location>
        <begin position="420"/>
        <end position="440"/>
    </location>
</feature>
<feature type="domain" description="DNA2/NAM7 helicase helicase" evidence="8">
    <location>
        <begin position="450"/>
        <end position="633"/>
    </location>
</feature>
<keyword evidence="3" id="KW-0378">Hydrolase</keyword>
<keyword evidence="4" id="KW-0347">Helicase</keyword>
<keyword evidence="2" id="KW-0547">Nucleotide-binding</keyword>
<evidence type="ECO:0000313" key="11">
    <source>
        <dbReference type="EMBL" id="RRT86988.1"/>
    </source>
</evidence>
<evidence type="ECO:0000256" key="6">
    <source>
        <dbReference type="SAM" id="Coils"/>
    </source>
</evidence>
<feature type="coiled-coil region" evidence="6">
    <location>
        <begin position="546"/>
        <end position="573"/>
    </location>
</feature>
<evidence type="ECO:0000256" key="4">
    <source>
        <dbReference type="ARBA" id="ARBA00022806"/>
    </source>
</evidence>
<dbReference type="Pfam" id="PF13086">
    <property type="entry name" value="AAA_11"/>
    <property type="match status" value="1"/>
</dbReference>
<protein>
    <submittedName>
        <fullName evidence="11">DUF559 domain-containing protein</fullName>
    </submittedName>
</protein>
<proteinExistence type="inferred from homology"/>
<dbReference type="Pfam" id="PF18741">
    <property type="entry name" value="MTES_1575"/>
    <property type="match status" value="1"/>
</dbReference>
<keyword evidence="5" id="KW-0067">ATP-binding</keyword>
<evidence type="ECO:0000256" key="3">
    <source>
        <dbReference type="ARBA" id="ARBA00022801"/>
    </source>
</evidence>
<dbReference type="InterPro" id="IPR027417">
    <property type="entry name" value="P-loop_NTPase"/>
</dbReference>
<comment type="caution">
    <text evidence="11">The sequence shown here is derived from an EMBL/GenBank/DDBJ whole genome shotgun (WGS) entry which is preliminary data.</text>
</comment>
<dbReference type="GO" id="GO:0043139">
    <property type="term" value="F:5'-3' DNA helicase activity"/>
    <property type="evidence" value="ECO:0007669"/>
    <property type="project" value="TreeGrafter"/>
</dbReference>
<comment type="similarity">
    <text evidence="1">Belongs to the DNA2/NAM7 helicase family.</text>
</comment>